<dbReference type="EMBL" id="KQ435794">
    <property type="protein sequence ID" value="KOX73956.1"/>
    <property type="molecule type" value="Genomic_DNA"/>
</dbReference>
<accession>A0A0M9A0N7</accession>
<sequence>MVIAVGKECAANVAANLKTWALDTDGSIESRDNKFDERHTRNIEMARNAVKVNRGKGMREDVANAVTNSEDVDIKYSGQNVYHSNGIEECKNIVNVVTNWRISMVEILETNDCSEQYTKVLLAEKERKRMKQEWIVINVRFDGHETLIIASIVEESAKSRLYWTLRRNARKGAVTRGKIRASCVGYRWVALDEKEKENPQEWQKFQTPNRWHRKYLQFAVSSAALICVNSGQANIEANILSKATLYHQCDSSK</sequence>
<reference evidence="1 2" key="1">
    <citation type="submission" date="2015-07" db="EMBL/GenBank/DDBJ databases">
        <title>The genome of Melipona quadrifasciata.</title>
        <authorList>
            <person name="Pan H."/>
            <person name="Kapheim K."/>
        </authorList>
    </citation>
    <scope>NUCLEOTIDE SEQUENCE [LARGE SCALE GENOMIC DNA]</scope>
    <source>
        <strain evidence="1">0111107301</strain>
        <tissue evidence="1">Whole body</tissue>
    </source>
</reference>
<gene>
    <name evidence="1" type="ORF">WN51_14034</name>
</gene>
<dbReference type="OrthoDB" id="10458361at2759"/>
<dbReference type="AlphaFoldDB" id="A0A0M9A0N7"/>
<name>A0A0M9A0N7_9HYME</name>
<keyword evidence="2" id="KW-1185">Reference proteome</keyword>
<protein>
    <submittedName>
        <fullName evidence="1">Uncharacterized protein</fullName>
    </submittedName>
</protein>
<evidence type="ECO:0000313" key="2">
    <source>
        <dbReference type="Proteomes" id="UP000053105"/>
    </source>
</evidence>
<dbReference type="Proteomes" id="UP000053105">
    <property type="component" value="Unassembled WGS sequence"/>
</dbReference>
<evidence type="ECO:0000313" key="1">
    <source>
        <dbReference type="EMBL" id="KOX73956.1"/>
    </source>
</evidence>
<proteinExistence type="predicted"/>
<organism evidence="1 2">
    <name type="scientific">Melipona quadrifasciata</name>
    <dbReference type="NCBI Taxonomy" id="166423"/>
    <lineage>
        <taxon>Eukaryota</taxon>
        <taxon>Metazoa</taxon>
        <taxon>Ecdysozoa</taxon>
        <taxon>Arthropoda</taxon>
        <taxon>Hexapoda</taxon>
        <taxon>Insecta</taxon>
        <taxon>Pterygota</taxon>
        <taxon>Neoptera</taxon>
        <taxon>Endopterygota</taxon>
        <taxon>Hymenoptera</taxon>
        <taxon>Apocrita</taxon>
        <taxon>Aculeata</taxon>
        <taxon>Apoidea</taxon>
        <taxon>Anthophila</taxon>
        <taxon>Apidae</taxon>
        <taxon>Melipona</taxon>
    </lineage>
</organism>